<dbReference type="Proteomes" id="UP000016931">
    <property type="component" value="Unassembled WGS sequence"/>
</dbReference>
<reference evidence="2 3" key="1">
    <citation type="journal article" date="2012" name="PLoS Pathog.">
        <title>Diverse lifestyles and strategies of plant pathogenesis encoded in the genomes of eighteen Dothideomycetes fungi.</title>
        <authorList>
            <person name="Ohm R.A."/>
            <person name="Feau N."/>
            <person name="Henrissat B."/>
            <person name="Schoch C.L."/>
            <person name="Horwitz B.A."/>
            <person name="Barry K.W."/>
            <person name="Condon B.J."/>
            <person name="Copeland A.C."/>
            <person name="Dhillon B."/>
            <person name="Glaser F."/>
            <person name="Hesse C.N."/>
            <person name="Kosti I."/>
            <person name="LaButti K."/>
            <person name="Lindquist E.A."/>
            <person name="Lucas S."/>
            <person name="Salamov A.A."/>
            <person name="Bradshaw R.E."/>
            <person name="Ciuffetti L."/>
            <person name="Hamelin R.C."/>
            <person name="Kema G.H.J."/>
            <person name="Lawrence C."/>
            <person name="Scott J.A."/>
            <person name="Spatafora J.W."/>
            <person name="Turgeon B.G."/>
            <person name="de Wit P.J.G.M."/>
            <person name="Zhong S."/>
            <person name="Goodwin S.B."/>
            <person name="Grigoriev I.V."/>
        </authorList>
    </citation>
    <scope>NUCLEOTIDE SEQUENCE [LARGE SCALE GENOMIC DNA]</scope>
    <source>
        <strain evidence="2 3">SO2202</strain>
    </source>
</reference>
<keyword evidence="3" id="KW-1185">Reference proteome</keyword>
<protein>
    <submittedName>
        <fullName evidence="2">Uncharacterized protein</fullName>
    </submittedName>
</protein>
<dbReference type="AlphaFoldDB" id="N1QLW3"/>
<proteinExistence type="predicted"/>
<dbReference type="RefSeq" id="XP_016765333.1">
    <property type="nucleotide sequence ID" value="XM_016903568.1"/>
</dbReference>
<keyword evidence="1" id="KW-1133">Transmembrane helix</keyword>
<dbReference type="EMBL" id="KB456260">
    <property type="protein sequence ID" value="EMF17212.1"/>
    <property type="molecule type" value="Genomic_DNA"/>
</dbReference>
<keyword evidence="1" id="KW-0472">Membrane</keyword>
<name>N1QLW3_SPHMS</name>
<evidence type="ECO:0000313" key="3">
    <source>
        <dbReference type="Proteomes" id="UP000016931"/>
    </source>
</evidence>
<dbReference type="GeneID" id="27900705"/>
<evidence type="ECO:0000313" key="2">
    <source>
        <dbReference type="EMBL" id="EMF17212.1"/>
    </source>
</evidence>
<sequence>MHSSLSIETLQRCTLWRRPGYSTSRTYVAVLQAHGMSSSSDPRRGSFSRMAAHVLDLSCLCISSRLCPEADNERFMTILIVILIEMSCCAVASGILFPIDSLLSGPGLVHSGICLFGHFPQISDACLFGHRMMIRTGVRLPSQVASCG</sequence>
<feature type="transmembrane region" description="Helical" evidence="1">
    <location>
        <begin position="109"/>
        <end position="129"/>
    </location>
</feature>
<gene>
    <name evidence="2" type="ORF">SEPMUDRAFT_146309</name>
</gene>
<feature type="transmembrane region" description="Helical" evidence="1">
    <location>
        <begin position="75"/>
        <end position="97"/>
    </location>
</feature>
<accession>N1QLW3</accession>
<evidence type="ECO:0000256" key="1">
    <source>
        <dbReference type="SAM" id="Phobius"/>
    </source>
</evidence>
<organism evidence="2 3">
    <name type="scientific">Sphaerulina musiva (strain SO2202)</name>
    <name type="common">Poplar stem canker fungus</name>
    <name type="synonym">Septoria musiva</name>
    <dbReference type="NCBI Taxonomy" id="692275"/>
    <lineage>
        <taxon>Eukaryota</taxon>
        <taxon>Fungi</taxon>
        <taxon>Dikarya</taxon>
        <taxon>Ascomycota</taxon>
        <taxon>Pezizomycotina</taxon>
        <taxon>Dothideomycetes</taxon>
        <taxon>Dothideomycetidae</taxon>
        <taxon>Mycosphaerellales</taxon>
        <taxon>Mycosphaerellaceae</taxon>
        <taxon>Sphaerulina</taxon>
    </lineage>
</organism>
<keyword evidence="1" id="KW-0812">Transmembrane</keyword>
<dbReference type="HOGENOM" id="CLU_1759934_0_0_1"/>